<gene>
    <name evidence="2" type="ORF">AC579_2066</name>
</gene>
<dbReference type="Pfam" id="PF17784">
    <property type="entry name" value="Sulfotransfer_4"/>
    <property type="match status" value="1"/>
</dbReference>
<dbReference type="Proteomes" id="UP000073492">
    <property type="component" value="Unassembled WGS sequence"/>
</dbReference>
<accession>A0A139IFI4</accession>
<organism evidence="2 3">
    <name type="scientific">Pseudocercospora musae</name>
    <dbReference type="NCBI Taxonomy" id="113226"/>
    <lineage>
        <taxon>Eukaryota</taxon>
        <taxon>Fungi</taxon>
        <taxon>Dikarya</taxon>
        <taxon>Ascomycota</taxon>
        <taxon>Pezizomycotina</taxon>
        <taxon>Dothideomycetes</taxon>
        <taxon>Dothideomycetidae</taxon>
        <taxon>Mycosphaerellales</taxon>
        <taxon>Mycosphaerellaceae</taxon>
        <taxon>Pseudocercospora</taxon>
    </lineage>
</organism>
<keyword evidence="1" id="KW-1133">Transmembrane helix</keyword>
<dbReference type="Gene3D" id="3.40.50.300">
    <property type="entry name" value="P-loop containing nucleotide triphosphate hydrolases"/>
    <property type="match status" value="1"/>
</dbReference>
<keyword evidence="1" id="KW-0472">Membrane</keyword>
<protein>
    <recommendedName>
        <fullName evidence="4">NAD dependent epimerase/dehydratase</fullName>
    </recommendedName>
</protein>
<proteinExistence type="predicted"/>
<dbReference type="InterPro" id="IPR040632">
    <property type="entry name" value="Sulfotransfer_4"/>
</dbReference>
<evidence type="ECO:0000256" key="1">
    <source>
        <dbReference type="SAM" id="Phobius"/>
    </source>
</evidence>
<evidence type="ECO:0008006" key="4">
    <source>
        <dbReference type="Google" id="ProtNLM"/>
    </source>
</evidence>
<dbReference type="AlphaFoldDB" id="A0A139IFI4"/>
<reference evidence="2 3" key="1">
    <citation type="submission" date="2015-07" db="EMBL/GenBank/DDBJ databases">
        <title>Comparative genomics of the Sigatoka disease complex on banana suggests a link between parallel evolutionary changes in Pseudocercospora fijiensis and Pseudocercospora eumusae and increased virulence on the banana host.</title>
        <authorList>
            <person name="Chang T.-C."/>
            <person name="Salvucci A."/>
            <person name="Crous P.W."/>
            <person name="Stergiopoulos I."/>
        </authorList>
    </citation>
    <scope>NUCLEOTIDE SEQUENCE [LARGE SCALE GENOMIC DNA]</scope>
    <source>
        <strain evidence="2 3">CBS 116634</strain>
    </source>
</reference>
<dbReference type="PANTHER" id="PTHR36978">
    <property type="entry name" value="P-LOOP CONTAINING NUCLEOTIDE TRIPHOSPHATE HYDROLASE"/>
    <property type="match status" value="1"/>
</dbReference>
<keyword evidence="3" id="KW-1185">Reference proteome</keyword>
<dbReference type="OrthoDB" id="408152at2759"/>
<name>A0A139IFI4_9PEZI</name>
<feature type="transmembrane region" description="Helical" evidence="1">
    <location>
        <begin position="260"/>
        <end position="278"/>
    </location>
</feature>
<dbReference type="EMBL" id="LFZO01000115">
    <property type="protein sequence ID" value="KXT13501.1"/>
    <property type="molecule type" value="Genomic_DNA"/>
</dbReference>
<comment type="caution">
    <text evidence="2">The sequence shown here is derived from an EMBL/GenBank/DDBJ whole genome shotgun (WGS) entry which is preliminary data.</text>
</comment>
<keyword evidence="1" id="KW-0812">Transmembrane</keyword>
<dbReference type="PANTHER" id="PTHR36978:SF4">
    <property type="entry name" value="P-LOOP CONTAINING NUCLEOSIDE TRIPHOSPHATE HYDROLASE PROTEIN"/>
    <property type="match status" value="1"/>
</dbReference>
<evidence type="ECO:0000313" key="2">
    <source>
        <dbReference type="EMBL" id="KXT13501.1"/>
    </source>
</evidence>
<sequence>MAGPRQALGTNHGTMNSHADTYSGPNVICAGLPRTGTTSLKAALDILGCRPCLQYIDVMHETYPYPQWRLWKRALALYGNEHKSARQEILREIFERGRYAATLAYPAAIFVADLVEIFPDAKFVHCIRSSTEVWKQSVDTAMMPIGATTARDWLATWTRLLKPKSLRPDLLNWGRRQFGAGYNDSDNAKCYERYNDFVKEMVPAERLLAGFEPTSGWGPLCEFLGMSVPMDKHGVPVPYPRTNDRVAMKMKRKYRVLKGLISWASVLGVGVVVVKLLLRCGRGAAHTRL</sequence>
<dbReference type="SUPFAM" id="SSF52540">
    <property type="entry name" value="P-loop containing nucleoside triphosphate hydrolases"/>
    <property type="match status" value="1"/>
</dbReference>
<evidence type="ECO:0000313" key="3">
    <source>
        <dbReference type="Proteomes" id="UP000073492"/>
    </source>
</evidence>
<dbReference type="InterPro" id="IPR027417">
    <property type="entry name" value="P-loop_NTPase"/>
</dbReference>